<dbReference type="InterPro" id="IPR001789">
    <property type="entry name" value="Sig_transdc_resp-reg_receiver"/>
</dbReference>
<dbReference type="InParanoid" id="D6Z440"/>
<evidence type="ECO:0000259" key="3">
    <source>
        <dbReference type="PROSITE" id="PS50110"/>
    </source>
</evidence>
<dbReference type="PROSITE" id="PS50883">
    <property type="entry name" value="EAL"/>
    <property type="match status" value="1"/>
</dbReference>
<comment type="catalytic activity">
    <reaction evidence="1">
        <text>3',3'-c-di-GMP + H2O = 5'-phosphoguanylyl(3'-&gt;5')guanosine + H(+)</text>
        <dbReference type="Rhea" id="RHEA:24902"/>
        <dbReference type="ChEBI" id="CHEBI:15377"/>
        <dbReference type="ChEBI" id="CHEBI:15378"/>
        <dbReference type="ChEBI" id="CHEBI:58754"/>
        <dbReference type="ChEBI" id="CHEBI:58805"/>
        <dbReference type="EC" id="3.1.4.52"/>
    </reaction>
    <physiologicalReaction direction="left-to-right" evidence="1">
        <dbReference type="Rhea" id="RHEA:24903"/>
    </physiologicalReaction>
</comment>
<feature type="domain" description="PAS" evidence="4">
    <location>
        <begin position="152"/>
        <end position="204"/>
    </location>
</feature>
<dbReference type="InterPro" id="IPR000014">
    <property type="entry name" value="PAS"/>
</dbReference>
<dbReference type="GO" id="GO:0071111">
    <property type="term" value="F:cyclic-guanylate-specific phosphodiesterase activity"/>
    <property type="evidence" value="ECO:0007669"/>
    <property type="project" value="UniProtKB-EC"/>
</dbReference>
<keyword evidence="9" id="KW-1185">Reference proteome</keyword>
<evidence type="ECO:0000259" key="5">
    <source>
        <dbReference type="PROSITE" id="PS50113"/>
    </source>
</evidence>
<dbReference type="PROSITE" id="PS50887">
    <property type="entry name" value="GGDEF"/>
    <property type="match status" value="1"/>
</dbReference>
<dbReference type="InterPro" id="IPR011006">
    <property type="entry name" value="CheY-like_superfamily"/>
</dbReference>
<dbReference type="Gene3D" id="3.30.70.270">
    <property type="match status" value="1"/>
</dbReference>
<dbReference type="GO" id="GO:0000160">
    <property type="term" value="P:phosphorelay signal transduction system"/>
    <property type="evidence" value="ECO:0007669"/>
    <property type="project" value="InterPro"/>
</dbReference>
<dbReference type="SMART" id="SM00091">
    <property type="entry name" value="PAS"/>
    <property type="match status" value="1"/>
</dbReference>
<dbReference type="Gene3D" id="3.20.20.450">
    <property type="entry name" value="EAL domain"/>
    <property type="match status" value="1"/>
</dbReference>
<dbReference type="PROSITE" id="PS50110">
    <property type="entry name" value="RESPONSE_REGULATORY"/>
    <property type="match status" value="1"/>
</dbReference>
<dbReference type="InterPro" id="IPR029787">
    <property type="entry name" value="Nucleotide_cyclase"/>
</dbReference>
<dbReference type="eggNOG" id="COG5001">
    <property type="taxonomic scope" value="Bacteria"/>
</dbReference>
<reference evidence="9" key="1">
    <citation type="submission" date="2010-02" db="EMBL/GenBank/DDBJ databases">
        <title>Complete sequence of Desulfurivibrio alkaliphilus AHT2.</title>
        <authorList>
            <consortium name="US DOE Joint Genome Institute"/>
            <person name="Pitluck S."/>
            <person name="Chertkov O."/>
            <person name="Detter J.C."/>
            <person name="Han C."/>
            <person name="Tapia R."/>
            <person name="Larimer F."/>
            <person name="Land M."/>
            <person name="Hauser L."/>
            <person name="Kyrpides N."/>
            <person name="Mikhailova N."/>
            <person name="Sorokin D.Y."/>
            <person name="Muyzer G."/>
            <person name="Woyke T."/>
        </authorList>
    </citation>
    <scope>NUCLEOTIDE SEQUENCE [LARGE SCALE GENOMIC DNA]</scope>
    <source>
        <strain evidence="9">DSM 19089 / UNIQEM U267 / AHT2</strain>
    </source>
</reference>
<protein>
    <submittedName>
        <fullName evidence="8">Response regulator receiver modulated diguanylate cyclase/phosphodiesterase with PAS/PAC sensor(S)</fullName>
    </submittedName>
</protein>
<dbReference type="InterPro" id="IPR000160">
    <property type="entry name" value="GGDEF_dom"/>
</dbReference>
<proteinExistence type="predicted"/>
<dbReference type="SMART" id="SM00267">
    <property type="entry name" value="GGDEF"/>
    <property type="match status" value="1"/>
</dbReference>
<dbReference type="CDD" id="cd01949">
    <property type="entry name" value="GGDEF"/>
    <property type="match status" value="1"/>
</dbReference>
<feature type="domain" description="Response regulatory" evidence="3">
    <location>
        <begin position="19"/>
        <end position="133"/>
    </location>
</feature>
<dbReference type="FunFam" id="3.30.70.270:FF:000001">
    <property type="entry name" value="Diguanylate cyclase domain protein"/>
    <property type="match status" value="1"/>
</dbReference>
<dbReference type="Gene3D" id="3.40.50.2300">
    <property type="match status" value="1"/>
</dbReference>
<dbReference type="CDD" id="cd01948">
    <property type="entry name" value="EAL"/>
    <property type="match status" value="1"/>
</dbReference>
<dbReference type="SUPFAM" id="SSF55073">
    <property type="entry name" value="Nucleotide cyclase"/>
    <property type="match status" value="1"/>
</dbReference>
<dbReference type="SUPFAM" id="SSF52172">
    <property type="entry name" value="CheY-like"/>
    <property type="match status" value="1"/>
</dbReference>
<evidence type="ECO:0000313" key="8">
    <source>
        <dbReference type="EMBL" id="ADH86315.1"/>
    </source>
</evidence>
<dbReference type="InterPro" id="IPR052155">
    <property type="entry name" value="Biofilm_reg_signaling"/>
</dbReference>
<dbReference type="NCBIfam" id="TIGR00229">
    <property type="entry name" value="sensory_box"/>
    <property type="match status" value="1"/>
</dbReference>
<evidence type="ECO:0000256" key="2">
    <source>
        <dbReference type="PROSITE-ProRule" id="PRU00169"/>
    </source>
</evidence>
<feature type="domain" description="PAC" evidence="5">
    <location>
        <begin position="230"/>
        <end position="284"/>
    </location>
</feature>
<dbReference type="NCBIfam" id="TIGR00254">
    <property type="entry name" value="GGDEF"/>
    <property type="match status" value="1"/>
</dbReference>
<dbReference type="PROSITE" id="PS50112">
    <property type="entry name" value="PAS"/>
    <property type="match status" value="1"/>
</dbReference>
<dbReference type="InterPro" id="IPR035919">
    <property type="entry name" value="EAL_sf"/>
</dbReference>
<dbReference type="GO" id="GO:0071732">
    <property type="term" value="P:cellular response to nitric oxide"/>
    <property type="evidence" value="ECO:0007669"/>
    <property type="project" value="UniProtKB-ARBA"/>
</dbReference>
<dbReference type="SMART" id="SM00052">
    <property type="entry name" value="EAL"/>
    <property type="match status" value="1"/>
</dbReference>
<dbReference type="Pfam" id="PF00563">
    <property type="entry name" value="EAL"/>
    <property type="match status" value="1"/>
</dbReference>
<dbReference type="Pfam" id="PF00072">
    <property type="entry name" value="Response_reg"/>
    <property type="match status" value="1"/>
</dbReference>
<dbReference type="PANTHER" id="PTHR44757:SF2">
    <property type="entry name" value="BIOFILM ARCHITECTURE MAINTENANCE PROTEIN MBAA"/>
    <property type="match status" value="1"/>
</dbReference>
<dbReference type="SUPFAM" id="SSF55785">
    <property type="entry name" value="PYP-like sensor domain (PAS domain)"/>
    <property type="match status" value="1"/>
</dbReference>
<gene>
    <name evidence="8" type="ordered locus">DaAHT2_1622</name>
</gene>
<dbReference type="Proteomes" id="UP000001508">
    <property type="component" value="Chromosome"/>
</dbReference>
<dbReference type="EMBL" id="CP001940">
    <property type="protein sequence ID" value="ADH86315.1"/>
    <property type="molecule type" value="Genomic_DNA"/>
</dbReference>
<evidence type="ECO:0000259" key="6">
    <source>
        <dbReference type="PROSITE" id="PS50883"/>
    </source>
</evidence>
<evidence type="ECO:0000313" key="9">
    <source>
        <dbReference type="Proteomes" id="UP000001508"/>
    </source>
</evidence>
<accession>D6Z440</accession>
<evidence type="ECO:0000259" key="7">
    <source>
        <dbReference type="PROSITE" id="PS50887"/>
    </source>
</evidence>
<dbReference type="CDD" id="cd00130">
    <property type="entry name" value="PAS"/>
    <property type="match status" value="1"/>
</dbReference>
<dbReference type="InterPro" id="IPR000700">
    <property type="entry name" value="PAS-assoc_C"/>
</dbReference>
<dbReference type="InterPro" id="IPR043128">
    <property type="entry name" value="Rev_trsase/Diguanyl_cyclase"/>
</dbReference>
<dbReference type="HOGENOM" id="CLU_000445_70_20_7"/>
<evidence type="ECO:0000259" key="4">
    <source>
        <dbReference type="PROSITE" id="PS50112"/>
    </source>
</evidence>
<feature type="domain" description="EAL" evidence="6">
    <location>
        <begin position="474"/>
        <end position="724"/>
    </location>
</feature>
<dbReference type="FunFam" id="3.20.20.450:FF:000001">
    <property type="entry name" value="Cyclic di-GMP phosphodiesterase yahA"/>
    <property type="match status" value="1"/>
</dbReference>
<organism evidence="8 9">
    <name type="scientific">Desulfurivibrio alkaliphilus (strain DSM 19089 / UNIQEM U267 / AHT2)</name>
    <dbReference type="NCBI Taxonomy" id="589865"/>
    <lineage>
        <taxon>Bacteria</taxon>
        <taxon>Pseudomonadati</taxon>
        <taxon>Thermodesulfobacteriota</taxon>
        <taxon>Desulfobulbia</taxon>
        <taxon>Desulfobulbales</taxon>
        <taxon>Desulfobulbaceae</taxon>
        <taxon>Desulfurivibrio</taxon>
    </lineage>
</organism>
<sequence length="724" mass="81989">MTTMQPASKELPPLDEQLYILVVDDRRLDRESLVELLRAYDYQVTGVADGDQAREHVNTHRTDLVLVDMVMPQKDGIEVLRELKLLHPELEVILITAYATLEKAVAGLREGAYDFLTKPCPTDTLIAAVERVREKKKLQWIIESAEERLRRSEYFFHAILESLGEAVVVIGRDMRIISANQGYRHQTGREDEEIIGRHCYEISHGYSRPCWLEEEGCVCAVIRCFQDGSHHTAIHTHRDKEGNPIYVETNAYPLRPGDGQMIYAAVETIRDITELKLMEEEKQRKEVEVYRLAFYDPLTGLPNRRLLLDRLGQAFAASERTGQHGALLFLDLDRFKNINDTRGHQAGDLILREAARRLRATVREDDTVSRQGGDEFVVLLQYLATDDATAIKQAGRVAEKIRLALSKPFQFSECQGDCRFHLSASIGVTLFVGHQLSAEDLFKYADTAMYQAKQAGRDTVRFHDPAMQQALEEAEELERELRRAIDEEHFALHYQPQMDAHGRLLGAEALLRWVHPERGLITPLAFIPLAEENGMILPIGSWVLHAACAQLAAWSGRPGQENFRLAVNVSPRQFHQPNFVGEVEEVIGSTGIDPRRLKLELTESLVLADLNDTIVKMEQLRALGVGFAMDDFGTGYSSLAKLKQLPLEQLKIDRAFIRDLENDPQDAAIVETIIAMGRTLGFEIVAEGVENEQQLHFLQQHGCHMFQGYYFSPPVSAAKFEKFG</sequence>
<dbReference type="AlphaFoldDB" id="D6Z440"/>
<dbReference type="Pfam" id="PF00990">
    <property type="entry name" value="GGDEF"/>
    <property type="match status" value="1"/>
</dbReference>
<dbReference type="RefSeq" id="WP_013163842.1">
    <property type="nucleotide sequence ID" value="NC_014216.1"/>
</dbReference>
<dbReference type="KEGG" id="dak:DaAHT2_1622"/>
<dbReference type="InterPro" id="IPR013656">
    <property type="entry name" value="PAS_4"/>
</dbReference>
<dbReference type="SUPFAM" id="SSF141868">
    <property type="entry name" value="EAL domain-like"/>
    <property type="match status" value="1"/>
</dbReference>
<dbReference type="STRING" id="589865.DaAHT2_1622"/>
<dbReference type="Pfam" id="PF08448">
    <property type="entry name" value="PAS_4"/>
    <property type="match status" value="1"/>
</dbReference>
<keyword evidence="2" id="KW-0597">Phosphoprotein</keyword>
<feature type="modified residue" description="4-aspartylphosphate" evidence="2">
    <location>
        <position position="68"/>
    </location>
</feature>
<dbReference type="CDD" id="cd00156">
    <property type="entry name" value="REC"/>
    <property type="match status" value="1"/>
</dbReference>
<dbReference type="SMART" id="SM00448">
    <property type="entry name" value="REC"/>
    <property type="match status" value="1"/>
</dbReference>
<evidence type="ECO:0000256" key="1">
    <source>
        <dbReference type="ARBA" id="ARBA00051114"/>
    </source>
</evidence>
<dbReference type="PROSITE" id="PS50113">
    <property type="entry name" value="PAC"/>
    <property type="match status" value="1"/>
</dbReference>
<dbReference type="InterPro" id="IPR001633">
    <property type="entry name" value="EAL_dom"/>
</dbReference>
<dbReference type="Gene3D" id="3.30.450.20">
    <property type="entry name" value="PAS domain"/>
    <property type="match status" value="1"/>
</dbReference>
<dbReference type="InterPro" id="IPR035965">
    <property type="entry name" value="PAS-like_dom_sf"/>
</dbReference>
<name>D6Z440_DESAT</name>
<feature type="domain" description="GGDEF" evidence="7">
    <location>
        <begin position="323"/>
        <end position="465"/>
    </location>
</feature>
<dbReference type="PANTHER" id="PTHR44757">
    <property type="entry name" value="DIGUANYLATE CYCLASE DGCP"/>
    <property type="match status" value="1"/>
</dbReference>